<evidence type="ECO:0000256" key="5">
    <source>
        <dbReference type="ARBA" id="ARBA00023235"/>
    </source>
</evidence>
<evidence type="ECO:0000313" key="9">
    <source>
        <dbReference type="Proteomes" id="UP000011976"/>
    </source>
</evidence>
<accession>M9LSY4</accession>
<evidence type="ECO:0000256" key="1">
    <source>
        <dbReference type="ARBA" id="ARBA00004496"/>
    </source>
</evidence>
<dbReference type="OrthoDB" id="2554237at2759"/>
<reference evidence="9" key="1">
    <citation type="journal article" date="2013" name="Genome Announc.">
        <title>Genome sequence of the basidiomycetous yeast Pseudozyma antarctica T-34, a producer of the glycolipid biosurfactants mannosylerythritol lipids.</title>
        <authorList>
            <person name="Morita T."/>
            <person name="Koike H."/>
            <person name="Koyama Y."/>
            <person name="Hagiwara H."/>
            <person name="Ito E."/>
            <person name="Fukuoka T."/>
            <person name="Imura T."/>
            <person name="Machida M."/>
            <person name="Kitamoto D."/>
        </authorList>
    </citation>
    <scope>NUCLEOTIDE SEQUENCE [LARGE SCALE GENOMIC DNA]</scope>
    <source>
        <strain evidence="9">T-34</strain>
    </source>
</reference>
<dbReference type="InterPro" id="IPR037039">
    <property type="entry name" value="CM_AroQ_sf_eucaryotic"/>
</dbReference>
<keyword evidence="4" id="KW-0028">Amino-acid biosynthesis</keyword>
<dbReference type="PANTHER" id="PTHR21145">
    <property type="entry name" value="CHORISMATE MUTASE"/>
    <property type="match status" value="1"/>
</dbReference>
<dbReference type="SUPFAM" id="SSF48600">
    <property type="entry name" value="Chorismate mutase II"/>
    <property type="match status" value="1"/>
</dbReference>
<dbReference type="InterPro" id="IPR036263">
    <property type="entry name" value="Chorismate_II_sf"/>
</dbReference>
<evidence type="ECO:0000256" key="6">
    <source>
        <dbReference type="ARBA" id="ARBA00023979"/>
    </source>
</evidence>
<dbReference type="EMBL" id="DF196791">
    <property type="protein sequence ID" value="GAC77266.1"/>
    <property type="molecule type" value="Genomic_DNA"/>
</dbReference>
<comment type="catalytic activity">
    <reaction evidence="6">
        <text>chorismate = prephenate</text>
        <dbReference type="Rhea" id="RHEA:13897"/>
        <dbReference type="ChEBI" id="CHEBI:29748"/>
        <dbReference type="ChEBI" id="CHEBI:29934"/>
        <dbReference type="EC" id="5.4.99.5"/>
    </reaction>
    <physiologicalReaction direction="left-to-right" evidence="6">
        <dbReference type="Rhea" id="RHEA:13898"/>
    </physiologicalReaction>
</comment>
<evidence type="ECO:0000256" key="7">
    <source>
        <dbReference type="SAM" id="SignalP"/>
    </source>
</evidence>
<comment type="subcellular location">
    <subcellularLocation>
        <location evidence="1">Cytoplasm</location>
    </subcellularLocation>
</comment>
<proteinExistence type="predicted"/>
<keyword evidence="3" id="KW-0963">Cytoplasm</keyword>
<dbReference type="GO" id="GO:0046417">
    <property type="term" value="P:chorismate metabolic process"/>
    <property type="evidence" value="ECO:0007669"/>
    <property type="project" value="InterPro"/>
</dbReference>
<gene>
    <name evidence="8" type="ORF">PANT_25d00062</name>
</gene>
<dbReference type="Proteomes" id="UP000011976">
    <property type="component" value="Unassembled WGS sequence"/>
</dbReference>
<evidence type="ECO:0000256" key="4">
    <source>
        <dbReference type="ARBA" id="ARBA00023222"/>
    </source>
</evidence>
<dbReference type="GO" id="GO:0005737">
    <property type="term" value="C:cytoplasm"/>
    <property type="evidence" value="ECO:0007669"/>
    <property type="project" value="UniProtKB-SubCell"/>
</dbReference>
<feature type="chain" id="PRO_5004100368" description="chorismate mutase" evidence="7">
    <location>
        <begin position="20"/>
        <end position="290"/>
    </location>
</feature>
<keyword evidence="4" id="KW-0057">Aromatic amino acid biosynthesis</keyword>
<dbReference type="STRING" id="1151754.M9LSY4"/>
<organism evidence="8 9">
    <name type="scientific">Pseudozyma antarctica (strain T-34)</name>
    <name type="common">Yeast</name>
    <name type="synonym">Candida antarctica</name>
    <dbReference type="NCBI Taxonomy" id="1151754"/>
    <lineage>
        <taxon>Eukaryota</taxon>
        <taxon>Fungi</taxon>
        <taxon>Dikarya</taxon>
        <taxon>Basidiomycota</taxon>
        <taxon>Ustilaginomycotina</taxon>
        <taxon>Ustilaginomycetes</taxon>
        <taxon>Ustilaginales</taxon>
        <taxon>Ustilaginaceae</taxon>
        <taxon>Moesziomyces</taxon>
    </lineage>
</organism>
<feature type="signal peptide" evidence="7">
    <location>
        <begin position="1"/>
        <end position="19"/>
    </location>
</feature>
<evidence type="ECO:0000256" key="3">
    <source>
        <dbReference type="ARBA" id="ARBA00022490"/>
    </source>
</evidence>
<dbReference type="EC" id="5.4.99.5" evidence="2"/>
<evidence type="ECO:0000313" key="8">
    <source>
        <dbReference type="EMBL" id="GAC77266.1"/>
    </source>
</evidence>
<dbReference type="GO" id="GO:0009094">
    <property type="term" value="P:L-phenylalanine biosynthetic process"/>
    <property type="evidence" value="ECO:0007669"/>
    <property type="project" value="UniProtKB-KW"/>
</dbReference>
<keyword evidence="7" id="KW-0732">Signal</keyword>
<keyword evidence="4" id="KW-0584">Phenylalanine biosynthesis</keyword>
<protein>
    <recommendedName>
        <fullName evidence="2">chorismate mutase</fullName>
        <ecNumber evidence="2">5.4.99.5</ecNumber>
    </recommendedName>
</protein>
<name>M9LSY4_PSEA3</name>
<evidence type="ECO:0000256" key="2">
    <source>
        <dbReference type="ARBA" id="ARBA00012404"/>
    </source>
</evidence>
<sequence length="290" mass="32240">MKVLSLVSALVSASVLVHAAAIEQAATADADPLARLDELRLQLQRYETPIIHAYLSRAALGASIDMELSRTQFIFESLTTAPKAYEFTQPNANITQWLTEGGKAFSVSAPFPPATWVHLPVVLPDDAVLDKPVVGKGIFPVGRRRRDPANLYAFLFHNFAIHKHDPTLDTEATALLEASLLRLISARIVIGHEIALAKFESNPQAYCSILKKTPVSEKELVQQITDEKQQVNVLGRVQQKAKDMTKLYRQDQKYPEGTEDQVLRLFQAYIIPLTTNVEVVTLLDQAKNCK</sequence>
<dbReference type="InterPro" id="IPR008238">
    <property type="entry name" value="Chorismate_mutase_AroQ_euk"/>
</dbReference>
<dbReference type="PANTHER" id="PTHR21145:SF12">
    <property type="entry name" value="CHORISMATE MUTASE"/>
    <property type="match status" value="1"/>
</dbReference>
<dbReference type="GO" id="GO:0004106">
    <property type="term" value="F:chorismate mutase activity"/>
    <property type="evidence" value="ECO:0007669"/>
    <property type="project" value="UniProtKB-EC"/>
</dbReference>
<keyword evidence="5" id="KW-0413">Isomerase</keyword>
<dbReference type="AlphaFoldDB" id="M9LSY4"/>
<dbReference type="Gene3D" id="1.10.590.10">
    <property type="entry name" value="Chorismate mutase, AroQ class superfamily, eukaryotic"/>
    <property type="match status" value="1"/>
</dbReference>